<dbReference type="KEGG" id="xla:108719552"/>
<dbReference type="RefSeq" id="XP_041422907.1">
    <property type="nucleotide sequence ID" value="XM_041566973.1"/>
</dbReference>
<name>A0A8J1L1M5_XENLA</name>
<dbReference type="PANTHER" id="PTHR21505">
    <property type="entry name" value="MADF DOMAIN-CONTAINING PROTEIN-RELATED"/>
    <property type="match status" value="1"/>
</dbReference>
<dbReference type="InterPro" id="IPR006578">
    <property type="entry name" value="MADF-dom"/>
</dbReference>
<proteinExistence type="predicted"/>
<dbReference type="SMART" id="SM00595">
    <property type="entry name" value="MADF"/>
    <property type="match status" value="1"/>
</dbReference>
<feature type="domain" description="MADF" evidence="1">
    <location>
        <begin position="93"/>
        <end position="191"/>
    </location>
</feature>
<protein>
    <submittedName>
        <fullName evidence="3 4">Uncharacterized protein LOC108719552 isoform X1</fullName>
    </submittedName>
</protein>
<organism evidence="2 4">
    <name type="scientific">Xenopus laevis</name>
    <name type="common">African clawed frog</name>
    <dbReference type="NCBI Taxonomy" id="8355"/>
    <lineage>
        <taxon>Eukaryota</taxon>
        <taxon>Metazoa</taxon>
        <taxon>Chordata</taxon>
        <taxon>Craniata</taxon>
        <taxon>Vertebrata</taxon>
        <taxon>Euteleostomi</taxon>
        <taxon>Amphibia</taxon>
        <taxon>Batrachia</taxon>
        <taxon>Anura</taxon>
        <taxon>Pipoidea</taxon>
        <taxon>Pipidae</taxon>
        <taxon>Xenopodinae</taxon>
        <taxon>Xenopus</taxon>
        <taxon>Xenopus</taxon>
    </lineage>
</organism>
<dbReference type="PROSITE" id="PS51029">
    <property type="entry name" value="MADF"/>
    <property type="match status" value="1"/>
</dbReference>
<accession>A0A8J1L1M5</accession>
<dbReference type="PANTHER" id="PTHR21505:SF14">
    <property type="match status" value="1"/>
</dbReference>
<dbReference type="Proteomes" id="UP000186698">
    <property type="component" value="Chromosome 6L"/>
</dbReference>
<sequence>MKPEISEIKLEEEHSEDHLNPMEIMAVTLTDGAGFLEPEPEILQVKIEEEELGFVEPIHQMERTSSRFTNGRGYCEERQMPQENYISPDFLKEFIDMYRALPCLWKVKSTDYFNKQKKNRAYEKLLRLCKTVYPTANLEYVKHKIANLRTVFKKELKKVELSKRSGATGDNVYVPRLWYFELLKFTIEQDATCNATSNMVEDEDVIPCDLGEEEKRASEDSFVEIIESPNLSQASIHRQNEALVENDAEEFSLPKKQMKRKLCNDDLEKQLLSQAAAILSRDDDECDNFGVIVASKLRKMDENQRLAAEMIIWDVLHKGMLKQLNVQDPIGQYTGPVHQAYK</sequence>
<evidence type="ECO:0000313" key="3">
    <source>
        <dbReference type="RefSeq" id="XP_041422907.1"/>
    </source>
</evidence>
<gene>
    <name evidence="3 4" type="primary">LOC108719552</name>
</gene>
<dbReference type="RefSeq" id="XP_041422908.1">
    <property type="nucleotide sequence ID" value="XM_041566974.1"/>
</dbReference>
<dbReference type="AlphaFoldDB" id="A0A8J1L1M5"/>
<evidence type="ECO:0000259" key="1">
    <source>
        <dbReference type="PROSITE" id="PS51029"/>
    </source>
</evidence>
<dbReference type="GeneID" id="108719552"/>
<keyword evidence="2" id="KW-1185">Reference proteome</keyword>
<reference evidence="3 4" key="1">
    <citation type="submission" date="2025-04" db="UniProtKB">
        <authorList>
            <consortium name="RefSeq"/>
        </authorList>
    </citation>
    <scope>IDENTIFICATION</scope>
    <source>
        <strain evidence="3 4">J_2021</strain>
        <tissue evidence="3 4">Erythrocytes</tissue>
    </source>
</reference>
<evidence type="ECO:0000313" key="4">
    <source>
        <dbReference type="RefSeq" id="XP_041422908.1"/>
    </source>
</evidence>
<evidence type="ECO:0000313" key="2">
    <source>
        <dbReference type="Proteomes" id="UP000186698"/>
    </source>
</evidence>
<dbReference type="Pfam" id="PF10545">
    <property type="entry name" value="MADF_DNA_bdg"/>
    <property type="match status" value="1"/>
</dbReference>